<accession>A0A2Z2KN26</accession>
<reference evidence="1 2" key="1">
    <citation type="submission" date="2017-06" db="EMBL/GenBank/DDBJ databases">
        <title>Complete genome sequence of Paenibacillus donghaensis KCTC 13049T isolated from East Sea sediment, South Korea.</title>
        <authorList>
            <person name="Jung B.K."/>
            <person name="Hong S.-J."/>
            <person name="Shin J.-H."/>
        </authorList>
    </citation>
    <scope>NUCLEOTIDE SEQUENCE [LARGE SCALE GENOMIC DNA]</scope>
    <source>
        <strain evidence="1 2">KCTC 13049</strain>
    </source>
</reference>
<dbReference type="Proteomes" id="UP000249890">
    <property type="component" value="Chromosome"/>
</dbReference>
<evidence type="ECO:0000313" key="1">
    <source>
        <dbReference type="EMBL" id="ASA22572.1"/>
    </source>
</evidence>
<sequence length="127" mass="14805">MNCSTCIYANKSGNDDYVFCTYWQNKCNESKQDADVFVKKEIFKKTLVCDVGIGWGYPSKHYSAESHWSHKGTASEGLMWNNQICIHKDESCQYHRELGSNVAERKVSDYTKINVNYNAFSEEEEWY</sequence>
<keyword evidence="2" id="KW-1185">Reference proteome</keyword>
<protein>
    <submittedName>
        <fullName evidence="1">Uncharacterized protein</fullName>
    </submittedName>
</protein>
<proteinExistence type="predicted"/>
<dbReference type="KEGG" id="pdh:B9T62_18355"/>
<gene>
    <name evidence="1" type="ORF">B9T62_18355</name>
</gene>
<dbReference type="AlphaFoldDB" id="A0A2Z2KN26"/>
<evidence type="ECO:0000313" key="2">
    <source>
        <dbReference type="Proteomes" id="UP000249890"/>
    </source>
</evidence>
<dbReference type="RefSeq" id="WP_087916570.1">
    <property type="nucleotide sequence ID" value="NZ_CP021780.1"/>
</dbReference>
<name>A0A2Z2KN26_9BACL</name>
<organism evidence="1 2">
    <name type="scientific">Paenibacillus donghaensis</name>
    <dbReference type="NCBI Taxonomy" id="414771"/>
    <lineage>
        <taxon>Bacteria</taxon>
        <taxon>Bacillati</taxon>
        <taxon>Bacillota</taxon>
        <taxon>Bacilli</taxon>
        <taxon>Bacillales</taxon>
        <taxon>Paenibacillaceae</taxon>
        <taxon>Paenibacillus</taxon>
    </lineage>
</organism>
<dbReference type="EMBL" id="CP021780">
    <property type="protein sequence ID" value="ASA22572.1"/>
    <property type="molecule type" value="Genomic_DNA"/>
</dbReference>